<feature type="region of interest" description="Disordered" evidence="11">
    <location>
        <begin position="500"/>
        <end position="560"/>
    </location>
</feature>
<dbReference type="GO" id="GO:0003713">
    <property type="term" value="F:transcription coactivator activity"/>
    <property type="evidence" value="ECO:0007669"/>
    <property type="project" value="TreeGrafter"/>
</dbReference>
<feature type="region of interest" description="Disordered" evidence="11">
    <location>
        <begin position="155"/>
        <end position="208"/>
    </location>
</feature>
<keyword evidence="4 10" id="KW-0678">Repressor</keyword>
<feature type="region of interest" description="Disordered" evidence="11">
    <location>
        <begin position="1366"/>
        <end position="1387"/>
    </location>
</feature>
<evidence type="ECO:0000256" key="1">
    <source>
        <dbReference type="ARBA" id="ARBA00004123"/>
    </source>
</evidence>
<evidence type="ECO:0000256" key="8">
    <source>
        <dbReference type="ARBA" id="ARBA00023242"/>
    </source>
</evidence>
<dbReference type="GO" id="GO:0016592">
    <property type="term" value="C:mediator complex"/>
    <property type="evidence" value="ECO:0007669"/>
    <property type="project" value="InterPro"/>
</dbReference>
<comment type="similarity">
    <text evidence="2 10">Belongs to the Mediator complex subunit 13 family.</text>
</comment>
<evidence type="ECO:0000256" key="4">
    <source>
        <dbReference type="ARBA" id="ARBA00022491"/>
    </source>
</evidence>
<evidence type="ECO:0000259" key="12">
    <source>
        <dbReference type="Pfam" id="PF06333"/>
    </source>
</evidence>
<evidence type="ECO:0000256" key="10">
    <source>
        <dbReference type="RuleBase" id="RU364134"/>
    </source>
</evidence>
<dbReference type="EMBL" id="KZ857590">
    <property type="protein sequence ID" value="RDX40085.1"/>
    <property type="molecule type" value="Genomic_DNA"/>
</dbReference>
<feature type="region of interest" description="Disordered" evidence="11">
    <location>
        <begin position="679"/>
        <end position="726"/>
    </location>
</feature>
<dbReference type="Pfam" id="PF06333">
    <property type="entry name" value="Med13_C"/>
    <property type="match status" value="1"/>
</dbReference>
<dbReference type="OrthoDB" id="103819at2759"/>
<dbReference type="PANTHER" id="PTHR48249">
    <property type="entry name" value="MEDIATOR OF RNA POLYMERASE II TRANSCRIPTION SUBUNIT 13"/>
    <property type="match status" value="1"/>
</dbReference>
<reference evidence="14 15" key="1">
    <citation type="journal article" date="2018" name="Biotechnol. Biofuels">
        <title>Integrative visual omics of the white-rot fungus Polyporus brumalis exposes the biotechnological potential of its oxidative enzymes for delignifying raw plant biomass.</title>
        <authorList>
            <person name="Miyauchi S."/>
            <person name="Rancon A."/>
            <person name="Drula E."/>
            <person name="Hage H."/>
            <person name="Chaduli D."/>
            <person name="Favel A."/>
            <person name="Grisel S."/>
            <person name="Henrissat B."/>
            <person name="Herpoel-Gimbert I."/>
            <person name="Ruiz-Duenas F.J."/>
            <person name="Chevret D."/>
            <person name="Hainaut M."/>
            <person name="Lin J."/>
            <person name="Wang M."/>
            <person name="Pangilinan J."/>
            <person name="Lipzen A."/>
            <person name="Lesage-Meessen L."/>
            <person name="Navarro D."/>
            <person name="Riley R."/>
            <person name="Grigoriev I.V."/>
            <person name="Zhou S."/>
            <person name="Raouche S."/>
            <person name="Rosso M.N."/>
        </authorList>
    </citation>
    <scope>NUCLEOTIDE SEQUENCE [LARGE SCALE GENOMIC DNA]</scope>
    <source>
        <strain evidence="14 15">BRFM 1820</strain>
    </source>
</reference>
<evidence type="ECO:0000313" key="15">
    <source>
        <dbReference type="Proteomes" id="UP000256964"/>
    </source>
</evidence>
<organism evidence="14 15">
    <name type="scientific">Lentinus brumalis</name>
    <dbReference type="NCBI Taxonomy" id="2498619"/>
    <lineage>
        <taxon>Eukaryota</taxon>
        <taxon>Fungi</taxon>
        <taxon>Dikarya</taxon>
        <taxon>Basidiomycota</taxon>
        <taxon>Agaricomycotina</taxon>
        <taxon>Agaricomycetes</taxon>
        <taxon>Polyporales</taxon>
        <taxon>Polyporaceae</taxon>
        <taxon>Lentinus</taxon>
    </lineage>
</organism>
<feature type="compositionally biased region" description="Acidic residues" evidence="11">
    <location>
        <begin position="695"/>
        <end position="711"/>
    </location>
</feature>
<evidence type="ECO:0000256" key="2">
    <source>
        <dbReference type="ARBA" id="ARBA00009354"/>
    </source>
</evidence>
<keyword evidence="8 10" id="KW-0539">Nucleus</keyword>
<evidence type="ECO:0000256" key="11">
    <source>
        <dbReference type="SAM" id="MobiDB-lite"/>
    </source>
</evidence>
<evidence type="ECO:0000256" key="3">
    <source>
        <dbReference type="ARBA" id="ARBA00019618"/>
    </source>
</evidence>
<evidence type="ECO:0000313" key="14">
    <source>
        <dbReference type="EMBL" id="RDX40085.1"/>
    </source>
</evidence>
<dbReference type="GO" id="GO:0045944">
    <property type="term" value="P:positive regulation of transcription by RNA polymerase II"/>
    <property type="evidence" value="ECO:0007669"/>
    <property type="project" value="TreeGrafter"/>
</dbReference>
<feature type="domain" description="Mediator complex subunit Med13 C-terminal" evidence="12">
    <location>
        <begin position="1102"/>
        <end position="1426"/>
    </location>
</feature>
<evidence type="ECO:0000256" key="6">
    <source>
        <dbReference type="ARBA" id="ARBA00023159"/>
    </source>
</evidence>
<accession>A0A371CIG6</accession>
<proteinExistence type="inferred from homology"/>
<evidence type="ECO:0000256" key="7">
    <source>
        <dbReference type="ARBA" id="ARBA00023163"/>
    </source>
</evidence>
<dbReference type="Proteomes" id="UP000256964">
    <property type="component" value="Unassembled WGS sequence"/>
</dbReference>
<feature type="compositionally biased region" description="Low complexity" evidence="11">
    <location>
        <begin position="360"/>
        <end position="369"/>
    </location>
</feature>
<evidence type="ECO:0000256" key="9">
    <source>
        <dbReference type="ARBA" id="ARBA00032008"/>
    </source>
</evidence>
<keyword evidence="7 10" id="KW-0804">Transcription</keyword>
<feature type="compositionally biased region" description="Polar residues" evidence="11">
    <location>
        <begin position="174"/>
        <end position="193"/>
    </location>
</feature>
<keyword evidence="5 10" id="KW-0805">Transcription regulation</keyword>
<comment type="subcellular location">
    <subcellularLocation>
        <location evidence="1 10">Nucleus</location>
    </subcellularLocation>
</comment>
<dbReference type="STRING" id="139420.A0A371CIG6"/>
<feature type="compositionally biased region" description="Polar residues" evidence="11">
    <location>
        <begin position="294"/>
        <end position="309"/>
    </location>
</feature>
<feature type="domain" description="Mediator complex subunit Med13 N-terminal" evidence="13">
    <location>
        <begin position="2"/>
        <end position="136"/>
    </location>
</feature>
<sequence>MIYCHLQVHITLSTRTPSTARLVIQPIMQPTYYLPLYSSLPLPAGVPVVLLPHGVPAYYLSTYSGPSAALTVQFNDALIGLGAGDWKRPMYPRAPASDPSSDNPTYIVVWLAVQNKQGEDKGMPIIWPASLCVSYHASSPSAHARSSLPYIPELPAQLQASPPPPTATIPPSLSFGSAASPSTDIPPTASGPSMPSGERDRLASSLKRRPSLLRSPLIGDSLRAFRALSLSRKPYVRNVRKVATEVNGYVDSVVKERERERERYRREKEQEIALAKAKLADTRPPPQTEAPVALTTSSEPALTPQQEATTVMPATPSVSAPAEPTEDSSPAEESDHSADSLFSPPDAAIDLPSTEEETQIAPDVPAGDDAPPLPAEAPTTAILPETRVGSSSANDDMFHAFDSGWSQQSNGYMDMDYEMDFDMNLDPLGGARTGAAGGGFELDDGLPFTDDDFAFFNAPSAQPGVAPSTYPPPLAPVVGMVSASAPSLGLTPLTTMDVTLSGPGPPSAGSALPSPWPPLLGEPYTPKGSVDMHGTLDGVAPPDLLPPSPAGTPSSHSAPATPAVHLTEVYHTGDGRNLYGMPVSFNIFDPIPFASSHRQLDGKYAVGKFALPSPPADQDGAASWVHESPVSTVISGWKYKYSAVTDPRIGVVRKLIGVKRKSLDQGTRDQRKARLWDSYREREDWQSSSPPSAEIDSEESDDDPWMEEDEAPSVVAAAPRPSTPPPSYLPVGPALLRTHFHHTHLLPMCAPLRPPGIVVSNTPGNTAPMSVPTPVSPAAVLGAASEKSKSLEAAAQILVKEVIENPVWAEAWRANASLSFTPPMLPCKAWQADARYIKHLIAGDGLPTTLQTILDTGVKSEDKFGRASLHTLESPMLALGKGDAVIQLSPASLRFWEKLGLTPRAGPKDVTAFVFFEGSDEERENEVENWLGKVSAAYSAKSFGAHDVGMSSHCTKQGVVPTRFDTFRKTLMSFVSTIPTRHPNLVFYVATPSHIISSSSTTLRQILSAVRRLYKAHPDGDILVHFVPESLILGTHAHPASKLDGLDTFVCSVYDRILRPVTRAMSRKFFNWSAPVVGYFEAPAYALVASPSNKGSHGASHPKVSYSLESSASSLDVTLRHMLLHVGYQVSACGRWIIAACIDAEGEAHELKTWLTPEDNVEAFLASEVWKFGYEFAQRANVEWRIVISKLGLMTHSELEAWVSHLESVVTASTNAPPVHVTLLAVDNENPWTFLSAPEPGSFDVLKRTPSPSPQMPSKSRGNHTTFSDAAYTTYFLVPSPEASLYPAYTAERTNKCGPFHHIPGSAEIPYIPDLEDEETSGAVQSHTAEPIRVAGWSTVVCAPSTDDRTSLSTVRLYQLHTTRSSRSTYGSSRPRGGSFKGPSDTTMDDELMSDIVRNFHELAVLSRTKWKLSADPALPFHLAALEVMRAALSGDAVDL</sequence>
<dbReference type="InterPro" id="IPR021643">
    <property type="entry name" value="Mediator_Med13_N"/>
</dbReference>
<evidence type="ECO:0000256" key="5">
    <source>
        <dbReference type="ARBA" id="ARBA00023015"/>
    </source>
</evidence>
<comment type="subunit">
    <text evidence="10">Component of the SRB8-11 complex, which itself associates with the Mediator complex.</text>
</comment>
<name>A0A371CIG6_9APHY</name>
<dbReference type="Pfam" id="PF11597">
    <property type="entry name" value="Med13_N"/>
    <property type="match status" value="1"/>
</dbReference>
<comment type="function">
    <text evidence="10">Component of the SRB8-11 complex. The SRB8-11 complex is a regulatory module of the Mediator complex which is itself involved in regulation of basal and activated RNA polymerase II-dependent transcription. The SRB8-11 complex may be involved in the transcriptional repression of a subset of genes regulated by Mediator. It may inhibit the association of the Mediator complex with RNA polymerase II to form the holoenzyme complex.</text>
</comment>
<dbReference type="PANTHER" id="PTHR48249:SF3">
    <property type="entry name" value="MEDIATOR OF RNA POLYMERASE II TRANSCRIPTION SUBUNIT 13"/>
    <property type="match status" value="1"/>
</dbReference>
<feature type="region of interest" description="Disordered" evidence="11">
    <location>
        <begin position="275"/>
        <end position="369"/>
    </location>
</feature>
<dbReference type="InterPro" id="IPR009401">
    <property type="entry name" value="Med13_C"/>
</dbReference>
<keyword evidence="15" id="KW-1185">Reference proteome</keyword>
<feature type="compositionally biased region" description="Low complexity" evidence="11">
    <location>
        <begin position="1366"/>
        <end position="1378"/>
    </location>
</feature>
<keyword evidence="6 10" id="KW-0010">Activator</keyword>
<dbReference type="InterPro" id="IPR051139">
    <property type="entry name" value="Mediator_complx_sub13"/>
</dbReference>
<gene>
    <name evidence="14" type="ORF">OH76DRAFT_1413192</name>
</gene>
<protein>
    <recommendedName>
        <fullName evidence="3 10">Mediator of RNA polymerase II transcription subunit 13</fullName>
    </recommendedName>
    <alternativeName>
        <fullName evidence="9 10">Mediator complex subunit 13</fullName>
    </alternativeName>
</protein>
<evidence type="ECO:0000259" key="13">
    <source>
        <dbReference type="Pfam" id="PF11597"/>
    </source>
</evidence>